<feature type="compositionally biased region" description="Polar residues" evidence="1">
    <location>
        <begin position="73"/>
        <end position="83"/>
    </location>
</feature>
<gene>
    <name evidence="2" type="ORF">UFOVP45_145</name>
</gene>
<proteinExistence type="predicted"/>
<name>A0A6J5KNT3_9CAUD</name>
<accession>A0A6J5KNT3</accession>
<evidence type="ECO:0000256" key="1">
    <source>
        <dbReference type="SAM" id="MobiDB-lite"/>
    </source>
</evidence>
<feature type="compositionally biased region" description="Basic and acidic residues" evidence="1">
    <location>
        <begin position="89"/>
        <end position="98"/>
    </location>
</feature>
<organism evidence="2">
    <name type="scientific">uncultured Caudovirales phage</name>
    <dbReference type="NCBI Taxonomy" id="2100421"/>
    <lineage>
        <taxon>Viruses</taxon>
        <taxon>Duplodnaviria</taxon>
        <taxon>Heunggongvirae</taxon>
        <taxon>Uroviricota</taxon>
        <taxon>Caudoviricetes</taxon>
        <taxon>Peduoviridae</taxon>
        <taxon>Maltschvirus</taxon>
        <taxon>Maltschvirus maltsch</taxon>
    </lineage>
</organism>
<protein>
    <submittedName>
        <fullName evidence="2">Uncharacterized protein</fullName>
    </submittedName>
</protein>
<feature type="region of interest" description="Disordered" evidence="1">
    <location>
        <begin position="73"/>
        <end position="110"/>
    </location>
</feature>
<reference evidence="2" key="1">
    <citation type="submission" date="2020-04" db="EMBL/GenBank/DDBJ databases">
        <authorList>
            <person name="Chiriac C."/>
            <person name="Salcher M."/>
            <person name="Ghai R."/>
            <person name="Kavagutti S V."/>
        </authorList>
    </citation>
    <scope>NUCLEOTIDE SEQUENCE</scope>
</reference>
<evidence type="ECO:0000313" key="2">
    <source>
        <dbReference type="EMBL" id="CAB4124074.1"/>
    </source>
</evidence>
<dbReference type="EMBL" id="LR796175">
    <property type="protein sequence ID" value="CAB4124074.1"/>
    <property type="molecule type" value="Genomic_DNA"/>
</dbReference>
<sequence>MSSPLSAAQNFPVTTKTRAVGEFGGPRGSYGRALTGNAYATSGTTYGGQGLGDFWNIYPAFIAGNTNYDPRSAAPGSNMQAVTEGSAELARDAGEPRENTTGPSVGGVTF</sequence>